<keyword evidence="11" id="KW-0449">Lipoprotein</keyword>
<dbReference type="CDD" id="cd07571">
    <property type="entry name" value="ALP_N-acyl_transferase"/>
    <property type="match status" value="1"/>
</dbReference>
<feature type="transmembrane region" description="Helical" evidence="9">
    <location>
        <begin position="87"/>
        <end position="109"/>
    </location>
</feature>
<dbReference type="PANTHER" id="PTHR38686">
    <property type="entry name" value="APOLIPOPROTEIN N-ACYLTRANSFERASE"/>
    <property type="match status" value="1"/>
</dbReference>
<dbReference type="Proteomes" id="UP000176562">
    <property type="component" value="Chromosome"/>
</dbReference>
<dbReference type="InterPro" id="IPR003010">
    <property type="entry name" value="C-N_Hydrolase"/>
</dbReference>
<dbReference type="GO" id="GO:0016410">
    <property type="term" value="F:N-acyltransferase activity"/>
    <property type="evidence" value="ECO:0007669"/>
    <property type="project" value="UniProtKB-UniRule"/>
</dbReference>
<feature type="transmembrane region" description="Helical" evidence="9">
    <location>
        <begin position="34"/>
        <end position="50"/>
    </location>
</feature>
<keyword evidence="5 9" id="KW-0812">Transmembrane</keyword>
<feature type="transmembrane region" description="Helical" evidence="9">
    <location>
        <begin position="121"/>
        <end position="142"/>
    </location>
</feature>
<keyword evidence="8 9" id="KW-0012">Acyltransferase</keyword>
<evidence type="ECO:0000313" key="12">
    <source>
        <dbReference type="Proteomes" id="UP000176562"/>
    </source>
</evidence>
<dbReference type="PROSITE" id="PS50263">
    <property type="entry name" value="CN_HYDROLASE"/>
    <property type="match status" value="1"/>
</dbReference>
<name>A0A1D9MGU6_9RHOB</name>
<protein>
    <recommendedName>
        <fullName evidence="9">Apolipoprotein N-acyltransferase</fullName>
        <shortName evidence="9">ALP N-acyltransferase</shortName>
        <ecNumber evidence="9">2.3.1.269</ecNumber>
    </recommendedName>
</protein>
<feature type="domain" description="CN hydrolase" evidence="10">
    <location>
        <begin position="230"/>
        <end position="473"/>
    </location>
</feature>
<dbReference type="SUPFAM" id="SSF56317">
    <property type="entry name" value="Carbon-nitrogen hydrolase"/>
    <property type="match status" value="1"/>
</dbReference>
<feature type="transmembrane region" description="Helical" evidence="9">
    <location>
        <begin position="486"/>
        <end position="503"/>
    </location>
</feature>
<dbReference type="NCBIfam" id="TIGR00546">
    <property type="entry name" value="lnt"/>
    <property type="match status" value="1"/>
</dbReference>
<dbReference type="Pfam" id="PF20154">
    <property type="entry name" value="LNT_N"/>
    <property type="match status" value="1"/>
</dbReference>
<accession>A0A1D9MGU6</accession>
<evidence type="ECO:0000313" key="11">
    <source>
        <dbReference type="EMBL" id="AOZ71056.1"/>
    </source>
</evidence>
<dbReference type="PANTHER" id="PTHR38686:SF1">
    <property type="entry name" value="APOLIPOPROTEIN N-ACYLTRANSFERASE"/>
    <property type="match status" value="1"/>
</dbReference>
<dbReference type="InterPro" id="IPR045378">
    <property type="entry name" value="LNT_N"/>
</dbReference>
<keyword evidence="7 9" id="KW-0472">Membrane</keyword>
<proteinExistence type="inferred from homology"/>
<dbReference type="STRING" id="1850250.LPB142_12400"/>
<dbReference type="Gene3D" id="3.60.110.10">
    <property type="entry name" value="Carbon-nitrogen hydrolase"/>
    <property type="match status" value="1"/>
</dbReference>
<evidence type="ECO:0000256" key="2">
    <source>
        <dbReference type="ARBA" id="ARBA00010065"/>
    </source>
</evidence>
<keyword evidence="6 9" id="KW-1133">Transmembrane helix</keyword>
<feature type="transmembrane region" description="Helical" evidence="9">
    <location>
        <begin position="194"/>
        <end position="216"/>
    </location>
</feature>
<dbReference type="InterPro" id="IPR004563">
    <property type="entry name" value="Apolipo_AcylTrfase"/>
</dbReference>
<dbReference type="UniPathway" id="UPA00666"/>
<organism evidence="11 12">
    <name type="scientific">Rhodobacter xanthinilyticus</name>
    <dbReference type="NCBI Taxonomy" id="1850250"/>
    <lineage>
        <taxon>Bacteria</taxon>
        <taxon>Pseudomonadati</taxon>
        <taxon>Pseudomonadota</taxon>
        <taxon>Alphaproteobacteria</taxon>
        <taxon>Rhodobacterales</taxon>
        <taxon>Rhodobacter group</taxon>
        <taxon>Rhodobacter</taxon>
    </lineage>
</organism>
<keyword evidence="12" id="KW-1185">Reference proteome</keyword>
<evidence type="ECO:0000259" key="10">
    <source>
        <dbReference type="PROSITE" id="PS50263"/>
    </source>
</evidence>
<evidence type="ECO:0000256" key="4">
    <source>
        <dbReference type="ARBA" id="ARBA00022679"/>
    </source>
</evidence>
<feature type="transmembrane region" description="Helical" evidence="9">
    <location>
        <begin position="57"/>
        <end position="75"/>
    </location>
</feature>
<evidence type="ECO:0000256" key="6">
    <source>
        <dbReference type="ARBA" id="ARBA00022989"/>
    </source>
</evidence>
<evidence type="ECO:0000256" key="9">
    <source>
        <dbReference type="HAMAP-Rule" id="MF_01148"/>
    </source>
</evidence>
<dbReference type="GO" id="GO:0005886">
    <property type="term" value="C:plasma membrane"/>
    <property type="evidence" value="ECO:0007669"/>
    <property type="project" value="UniProtKB-SubCell"/>
</dbReference>
<sequence length="515" mass="53332">MPAFARAPRRPGWGRLAALAALGAVFAAGQAPLGAWYLALPALGAIFALGARRAPGWSGFAAGFGFGLAALFWIVEPFQVEAEVYGWMAPFALVAMAAGMGAFWAAGFGAGARLAGVKAPLWLTALGLGLGLAASDALRSYLFTGFPWALAGHIWIATPVAQAAATIGPLGLGLVTVLSAAWPAGARRARAAAGAALVAALGLGALWGAGALRLAAPEPERAAPVQIRLVQPNAPQDEKWLPEFRLDFFYRALDLTAQDAAPGAPAPDLIVWPETSAPFLLDRPGDGLSMVAEAAAGTPVALGIQREEGLRYFNSLAMIGPGGTVDALYDKAHLVPFGEYVPFGDLAARFGISAFAAQEGNGYSAGPGPRLLDLGPLGHPLPLICYEAVFPQDILAAPARPDWLLQITNDAWFGTLAGPWQHFALSRLRAIEFGLPLARAANTGISAMIDAKGRVTASLGLGRAGVVDAALPAALPATLYARSGDFPVLALLAAISALIYLFGRKYRVDLTPPQV</sequence>
<comment type="similarity">
    <text evidence="2 9">Belongs to the CN hydrolase family. Apolipoprotein N-acyltransferase subfamily.</text>
</comment>
<evidence type="ECO:0000256" key="8">
    <source>
        <dbReference type="ARBA" id="ARBA00023315"/>
    </source>
</evidence>
<gene>
    <name evidence="9" type="primary">lnt</name>
    <name evidence="11" type="ORF">LPB142_12400</name>
</gene>
<comment type="catalytic activity">
    <reaction evidence="9">
        <text>N-terminal S-1,2-diacyl-sn-glyceryl-L-cysteinyl-[lipoprotein] + a glycerophospholipid = N-acyl-S-1,2-diacyl-sn-glyceryl-L-cysteinyl-[lipoprotein] + a 2-acyl-sn-glycero-3-phospholipid + H(+)</text>
        <dbReference type="Rhea" id="RHEA:48228"/>
        <dbReference type="Rhea" id="RHEA-COMP:14681"/>
        <dbReference type="Rhea" id="RHEA-COMP:14684"/>
        <dbReference type="ChEBI" id="CHEBI:15378"/>
        <dbReference type="ChEBI" id="CHEBI:136912"/>
        <dbReference type="ChEBI" id="CHEBI:140656"/>
        <dbReference type="ChEBI" id="CHEBI:140657"/>
        <dbReference type="ChEBI" id="CHEBI:140660"/>
        <dbReference type="EC" id="2.3.1.269"/>
    </reaction>
</comment>
<evidence type="ECO:0000256" key="5">
    <source>
        <dbReference type="ARBA" id="ARBA00022692"/>
    </source>
</evidence>
<dbReference type="KEGG" id="rhp:LPB142_12400"/>
<dbReference type="AlphaFoldDB" id="A0A1D9MGU6"/>
<dbReference type="InterPro" id="IPR036526">
    <property type="entry name" value="C-N_Hydrolase_sf"/>
</dbReference>
<feature type="transmembrane region" description="Helical" evidence="9">
    <location>
        <begin position="154"/>
        <end position="182"/>
    </location>
</feature>
<dbReference type="EC" id="2.3.1.269" evidence="9"/>
<dbReference type="HAMAP" id="MF_01148">
    <property type="entry name" value="Lnt"/>
    <property type="match status" value="1"/>
</dbReference>
<comment type="function">
    <text evidence="9">Catalyzes the phospholipid dependent N-acylation of the N-terminal cysteine of apolipoprotein, the last step in lipoprotein maturation.</text>
</comment>
<reference evidence="11 12" key="1">
    <citation type="submission" date="2016-10" db="EMBL/GenBank/DDBJ databases">
        <title>Rhodobacter sp. LPB0142, isolated from sea water.</title>
        <authorList>
            <person name="Kim E."/>
            <person name="Yi H."/>
        </authorList>
    </citation>
    <scope>NUCLEOTIDE SEQUENCE [LARGE SCALE GENOMIC DNA]</scope>
    <source>
        <strain evidence="11 12">LPB0142</strain>
    </source>
</reference>
<evidence type="ECO:0000256" key="1">
    <source>
        <dbReference type="ARBA" id="ARBA00004651"/>
    </source>
</evidence>
<dbReference type="EMBL" id="CP017781">
    <property type="protein sequence ID" value="AOZ71056.1"/>
    <property type="molecule type" value="Genomic_DNA"/>
</dbReference>
<dbReference type="GO" id="GO:0042158">
    <property type="term" value="P:lipoprotein biosynthetic process"/>
    <property type="evidence" value="ECO:0007669"/>
    <property type="project" value="UniProtKB-UniRule"/>
</dbReference>
<evidence type="ECO:0000256" key="7">
    <source>
        <dbReference type="ARBA" id="ARBA00023136"/>
    </source>
</evidence>
<dbReference type="Pfam" id="PF00795">
    <property type="entry name" value="CN_hydrolase"/>
    <property type="match status" value="1"/>
</dbReference>
<feature type="transmembrane region" description="Helical" evidence="9">
    <location>
        <begin position="12"/>
        <end position="28"/>
    </location>
</feature>
<keyword evidence="3 9" id="KW-1003">Cell membrane</keyword>
<evidence type="ECO:0000256" key="3">
    <source>
        <dbReference type="ARBA" id="ARBA00022475"/>
    </source>
</evidence>
<keyword evidence="4 9" id="KW-0808">Transferase</keyword>
<comment type="subcellular location">
    <subcellularLocation>
        <location evidence="1 9">Cell membrane</location>
        <topology evidence="1 9">Multi-pass membrane protein</topology>
    </subcellularLocation>
</comment>
<comment type="pathway">
    <text evidence="9">Protein modification; lipoprotein biosynthesis (N-acyl transfer).</text>
</comment>